<feature type="binding site" evidence="8">
    <location>
        <begin position="333"/>
        <end position="335"/>
    </location>
    <ligand>
        <name>GTP</name>
        <dbReference type="ChEBI" id="CHEBI:37565"/>
    </ligand>
</feature>
<dbReference type="InterPro" id="IPR018220">
    <property type="entry name" value="Adenylosuccin_syn_GTP-bd"/>
</dbReference>
<dbReference type="EMBL" id="AP018786">
    <property type="protein sequence ID" value="BBF24050.1"/>
    <property type="molecule type" value="Genomic_DNA"/>
</dbReference>
<evidence type="ECO:0000256" key="4">
    <source>
        <dbReference type="ARBA" id="ARBA00022741"/>
    </source>
</evidence>
<dbReference type="GO" id="GO:0005525">
    <property type="term" value="F:GTP binding"/>
    <property type="evidence" value="ECO:0007669"/>
    <property type="project" value="UniProtKB-UniRule"/>
</dbReference>
<gene>
    <name evidence="8 11" type="primary">purA</name>
    <name evidence="11" type="ORF">SUTMEG_19410</name>
</gene>
<keyword evidence="12" id="KW-1185">Reference proteome</keyword>
<dbReference type="KEGG" id="sutt:SUTMEG_19410"/>
<dbReference type="PANTHER" id="PTHR11846:SF0">
    <property type="entry name" value="ADENYLOSUCCINATE SYNTHETASE"/>
    <property type="match status" value="1"/>
</dbReference>
<dbReference type="Proteomes" id="UP000271003">
    <property type="component" value="Chromosome"/>
</dbReference>
<dbReference type="NCBIfam" id="TIGR00184">
    <property type="entry name" value="purA"/>
    <property type="match status" value="1"/>
</dbReference>
<dbReference type="UniPathway" id="UPA00075">
    <property type="reaction ID" value="UER00335"/>
</dbReference>
<feature type="active site" description="Proton donor" evidence="8">
    <location>
        <position position="42"/>
    </location>
</feature>
<dbReference type="InterPro" id="IPR027417">
    <property type="entry name" value="P-loop_NTPase"/>
</dbReference>
<dbReference type="GO" id="GO:0046040">
    <property type="term" value="P:IMP metabolic process"/>
    <property type="evidence" value="ECO:0007669"/>
    <property type="project" value="TreeGrafter"/>
</dbReference>
<evidence type="ECO:0000256" key="5">
    <source>
        <dbReference type="ARBA" id="ARBA00022755"/>
    </source>
</evidence>
<comment type="subcellular location">
    <subcellularLocation>
        <location evidence="8">Cytoplasm</location>
    </subcellularLocation>
</comment>
<feature type="binding site" evidence="8">
    <location>
        <position position="41"/>
    </location>
    <ligand>
        <name>Mg(2+)</name>
        <dbReference type="ChEBI" id="CHEBI:18420"/>
    </ligand>
</feature>
<comment type="catalytic activity">
    <reaction evidence="8 10">
        <text>IMP + L-aspartate + GTP = N(6)-(1,2-dicarboxyethyl)-AMP + GDP + phosphate + 2 H(+)</text>
        <dbReference type="Rhea" id="RHEA:15753"/>
        <dbReference type="ChEBI" id="CHEBI:15378"/>
        <dbReference type="ChEBI" id="CHEBI:29991"/>
        <dbReference type="ChEBI" id="CHEBI:37565"/>
        <dbReference type="ChEBI" id="CHEBI:43474"/>
        <dbReference type="ChEBI" id="CHEBI:57567"/>
        <dbReference type="ChEBI" id="CHEBI:58053"/>
        <dbReference type="ChEBI" id="CHEBI:58189"/>
        <dbReference type="EC" id="6.3.4.4"/>
    </reaction>
</comment>
<keyword evidence="8" id="KW-0963">Cytoplasm</keyword>
<keyword evidence="4 8" id="KW-0547">Nucleotide-binding</keyword>
<dbReference type="EC" id="6.3.4.4" evidence="8 10"/>
<feature type="binding site" description="in other chain" evidence="8">
    <location>
        <position position="305"/>
    </location>
    <ligand>
        <name>IMP</name>
        <dbReference type="ChEBI" id="CHEBI:58053"/>
        <note>ligand shared between dimeric partners</note>
    </ligand>
</feature>
<evidence type="ECO:0000256" key="8">
    <source>
        <dbReference type="HAMAP-Rule" id="MF_00011"/>
    </source>
</evidence>
<dbReference type="NCBIfam" id="NF002223">
    <property type="entry name" value="PRK01117.1"/>
    <property type="match status" value="1"/>
</dbReference>
<feature type="binding site" description="in other chain" evidence="8">
    <location>
        <begin position="39"/>
        <end position="42"/>
    </location>
    <ligand>
        <name>IMP</name>
        <dbReference type="ChEBI" id="CHEBI:58053"/>
        <note>ligand shared between dimeric partners</note>
    </ligand>
</feature>
<dbReference type="SMART" id="SM00788">
    <property type="entry name" value="Adenylsucc_synt"/>
    <property type="match status" value="1"/>
</dbReference>
<feature type="binding site" description="in other chain" evidence="8">
    <location>
        <position position="226"/>
    </location>
    <ligand>
        <name>IMP</name>
        <dbReference type="ChEBI" id="CHEBI:58053"/>
        <note>ligand shared between dimeric partners</note>
    </ligand>
</feature>
<feature type="binding site" description="in other chain" evidence="8">
    <location>
        <position position="131"/>
    </location>
    <ligand>
        <name>IMP</name>
        <dbReference type="ChEBI" id="CHEBI:58053"/>
        <note>ligand shared between dimeric partners</note>
    </ligand>
</feature>
<dbReference type="GO" id="GO:0000287">
    <property type="term" value="F:magnesium ion binding"/>
    <property type="evidence" value="ECO:0007669"/>
    <property type="project" value="UniProtKB-UniRule"/>
</dbReference>
<dbReference type="OrthoDB" id="9807553at2"/>
<evidence type="ECO:0000313" key="12">
    <source>
        <dbReference type="Proteomes" id="UP000271003"/>
    </source>
</evidence>
<dbReference type="PANTHER" id="PTHR11846">
    <property type="entry name" value="ADENYLOSUCCINATE SYNTHETASE"/>
    <property type="match status" value="1"/>
</dbReference>
<dbReference type="GO" id="GO:0004019">
    <property type="term" value="F:adenylosuccinate synthase activity"/>
    <property type="evidence" value="ECO:0007669"/>
    <property type="project" value="UniProtKB-UniRule"/>
</dbReference>
<dbReference type="PROSITE" id="PS00513">
    <property type="entry name" value="ADENYLOSUCCIN_SYN_2"/>
    <property type="match status" value="1"/>
</dbReference>
<accession>A0A2Z6IDL9</accession>
<organism evidence="11 12">
    <name type="scientific">Sutterella megalosphaeroides</name>
    <dbReference type="NCBI Taxonomy" id="2494234"/>
    <lineage>
        <taxon>Bacteria</taxon>
        <taxon>Pseudomonadati</taxon>
        <taxon>Pseudomonadota</taxon>
        <taxon>Betaproteobacteria</taxon>
        <taxon>Burkholderiales</taxon>
        <taxon>Sutterellaceae</taxon>
        <taxon>Sutterella</taxon>
    </lineage>
</organism>
<dbReference type="PROSITE" id="PS01266">
    <property type="entry name" value="ADENYLOSUCCIN_SYN_1"/>
    <property type="match status" value="1"/>
</dbReference>
<evidence type="ECO:0000256" key="3">
    <source>
        <dbReference type="ARBA" id="ARBA00022723"/>
    </source>
</evidence>
<feature type="binding site" evidence="8">
    <location>
        <position position="307"/>
    </location>
    <ligand>
        <name>GTP</name>
        <dbReference type="ChEBI" id="CHEBI:37565"/>
    </ligand>
</feature>
<dbReference type="FunFam" id="1.10.300.10:FF:000001">
    <property type="entry name" value="Adenylosuccinate synthetase"/>
    <property type="match status" value="1"/>
</dbReference>
<dbReference type="Gene3D" id="3.40.440.10">
    <property type="entry name" value="Adenylosuccinate Synthetase, subunit A, domain 1"/>
    <property type="match status" value="1"/>
</dbReference>
<dbReference type="HAMAP" id="MF_00011">
    <property type="entry name" value="Adenylosucc_synth"/>
    <property type="match status" value="1"/>
</dbReference>
<comment type="similarity">
    <text evidence="8 10">Belongs to the adenylosuccinate synthetase family.</text>
</comment>
<evidence type="ECO:0000256" key="1">
    <source>
        <dbReference type="ARBA" id="ARBA00011738"/>
    </source>
</evidence>
<evidence type="ECO:0000256" key="7">
    <source>
        <dbReference type="ARBA" id="ARBA00023134"/>
    </source>
</evidence>
<evidence type="ECO:0000256" key="2">
    <source>
        <dbReference type="ARBA" id="ARBA00022598"/>
    </source>
</evidence>
<feature type="binding site" evidence="8">
    <location>
        <position position="14"/>
    </location>
    <ligand>
        <name>Mg(2+)</name>
        <dbReference type="ChEBI" id="CHEBI:18420"/>
    </ligand>
</feature>
<comment type="pathway">
    <text evidence="8 10">Purine metabolism; AMP biosynthesis via de novo pathway; AMP from IMP: step 1/2.</text>
</comment>
<keyword evidence="6 8" id="KW-0460">Magnesium</keyword>
<keyword evidence="7 8" id="KW-0342">GTP-binding</keyword>
<dbReference type="Gene3D" id="3.90.170.10">
    <property type="entry name" value="Adenylosuccinate Synthetase, subunit A, domain 3"/>
    <property type="match status" value="1"/>
</dbReference>
<feature type="active site" evidence="9">
    <location>
        <position position="142"/>
    </location>
</feature>
<evidence type="ECO:0000256" key="9">
    <source>
        <dbReference type="PROSITE-ProRule" id="PRU10134"/>
    </source>
</evidence>
<dbReference type="InterPro" id="IPR042111">
    <property type="entry name" value="Adenylosuccinate_synth_dom3"/>
</dbReference>
<dbReference type="SUPFAM" id="SSF52540">
    <property type="entry name" value="P-loop containing nucleoside triphosphate hydrolases"/>
    <property type="match status" value="1"/>
</dbReference>
<feature type="binding site" evidence="8">
    <location>
        <begin position="41"/>
        <end position="43"/>
    </location>
    <ligand>
        <name>GTP</name>
        <dbReference type="ChEBI" id="CHEBI:37565"/>
    </ligand>
</feature>
<dbReference type="FunFam" id="3.90.170.10:FF:000001">
    <property type="entry name" value="Adenylosuccinate synthetase"/>
    <property type="match status" value="1"/>
</dbReference>
<feature type="binding site" evidence="8">
    <location>
        <begin position="301"/>
        <end position="307"/>
    </location>
    <ligand>
        <name>substrate</name>
    </ligand>
</feature>
<comment type="subunit">
    <text evidence="1 8">Homodimer.</text>
</comment>
<feature type="binding site" evidence="8">
    <location>
        <position position="145"/>
    </location>
    <ligand>
        <name>IMP</name>
        <dbReference type="ChEBI" id="CHEBI:58053"/>
        <note>ligand shared between dimeric partners</note>
    </ligand>
</feature>
<keyword evidence="5 8" id="KW-0658">Purine biosynthesis</keyword>
<evidence type="ECO:0000256" key="10">
    <source>
        <dbReference type="RuleBase" id="RU000520"/>
    </source>
</evidence>
<feature type="binding site" evidence="8">
    <location>
        <begin position="13"/>
        <end position="19"/>
    </location>
    <ligand>
        <name>GTP</name>
        <dbReference type="ChEBI" id="CHEBI:37565"/>
    </ligand>
</feature>
<evidence type="ECO:0000313" key="11">
    <source>
        <dbReference type="EMBL" id="BBF24050.1"/>
    </source>
</evidence>
<protein>
    <recommendedName>
        <fullName evidence="8 10">Adenylosuccinate synthetase</fullName>
        <shortName evidence="8">AMPSase</shortName>
        <shortName evidence="8">AdSS</shortName>
        <ecNumber evidence="8 10">6.3.4.4</ecNumber>
    </recommendedName>
    <alternativeName>
        <fullName evidence="8">IMP--aspartate ligase</fullName>
    </alternativeName>
</protein>
<dbReference type="InterPro" id="IPR001114">
    <property type="entry name" value="Adenylosuccinate_synthetase"/>
</dbReference>
<name>A0A2Z6IDL9_9BURK</name>
<feature type="active site" description="Proton acceptor" evidence="8">
    <location>
        <position position="14"/>
    </location>
</feature>
<dbReference type="AlphaFoldDB" id="A0A2Z6IDL9"/>
<keyword evidence="2 8" id="KW-0436">Ligase</keyword>
<keyword evidence="3 8" id="KW-0479">Metal-binding</keyword>
<dbReference type="GO" id="GO:0044208">
    <property type="term" value="P:'de novo' AMP biosynthetic process"/>
    <property type="evidence" value="ECO:0007669"/>
    <property type="project" value="UniProtKB-UniRule"/>
</dbReference>
<proteinExistence type="inferred from homology"/>
<dbReference type="InterPro" id="IPR033128">
    <property type="entry name" value="Adenylosuccin_syn_Lys_AS"/>
</dbReference>
<dbReference type="Gene3D" id="1.10.300.10">
    <property type="entry name" value="Adenylosuccinate Synthetase, subunit A, domain 2"/>
    <property type="match status" value="1"/>
</dbReference>
<comment type="function">
    <text evidence="8">Plays an important role in the de novo pathway of purine nucleotide biosynthesis. Catalyzes the first committed step in the biosynthesis of AMP from IMP.</text>
</comment>
<dbReference type="GO" id="GO:0005737">
    <property type="term" value="C:cytoplasm"/>
    <property type="evidence" value="ECO:0007669"/>
    <property type="project" value="UniProtKB-SubCell"/>
</dbReference>
<dbReference type="Pfam" id="PF00709">
    <property type="entry name" value="Adenylsucc_synt"/>
    <property type="match status" value="1"/>
</dbReference>
<dbReference type="InterPro" id="IPR042109">
    <property type="entry name" value="Adenylosuccinate_synth_dom1"/>
</dbReference>
<feature type="binding site" description="in other chain" evidence="8">
    <location>
        <position position="241"/>
    </location>
    <ligand>
        <name>IMP</name>
        <dbReference type="ChEBI" id="CHEBI:58053"/>
        <note>ligand shared between dimeric partners</note>
    </ligand>
</feature>
<feature type="binding site" evidence="8">
    <location>
        <begin position="415"/>
        <end position="417"/>
    </location>
    <ligand>
        <name>GTP</name>
        <dbReference type="ChEBI" id="CHEBI:37565"/>
    </ligand>
</feature>
<dbReference type="CDD" id="cd03108">
    <property type="entry name" value="AdSS"/>
    <property type="match status" value="1"/>
</dbReference>
<reference evidence="11 12" key="1">
    <citation type="journal article" date="2018" name="Int. J. Syst. Evol. Microbiol.">
        <title>Mesosutterella multiformis gen. nov., sp. nov., a member of the family Sutterellaceae and Sutterella megalosphaeroides sp. nov., isolated from human faeces.</title>
        <authorList>
            <person name="Sakamoto M."/>
            <person name="Ikeyama N."/>
            <person name="Kunihiro T."/>
            <person name="Iino T."/>
            <person name="Yuki M."/>
            <person name="Ohkuma M."/>
        </authorList>
    </citation>
    <scope>NUCLEOTIDE SEQUENCE [LARGE SCALE GENOMIC DNA]</scope>
    <source>
        <strain evidence="11 12">6FBBBH3</strain>
    </source>
</reference>
<dbReference type="RefSeq" id="WP_120177599.1">
    <property type="nucleotide sequence ID" value="NZ_AP018786.1"/>
</dbReference>
<comment type="cofactor">
    <cofactor evidence="8">
        <name>Mg(2+)</name>
        <dbReference type="ChEBI" id="CHEBI:18420"/>
    </cofactor>
    <text evidence="8">Binds 1 Mg(2+) ion per subunit.</text>
</comment>
<sequence>MGKNVVVVGAQWGDEGKGKIVDWLTEKADGVVRFNGGHNAGHTLVINGKKTILRLIPSGIMHATSVCYLGNGVVFSPEAFFREVDELIAIGVPNVEKRLRVSENAPLIMPYHVALDHAREAALGNKKIGTTGRGIGPAYEDKIARRTVRVADLFHPERFAEQVRAVMKLHNFTLEKFLGAEPLDPEKVIAEALSYAERLRPMVCDVSEELHEQMAAGKQFLFEGAQGSMLDIDHGTYPYVTSSNTVAGSACAGAGVGPHELNFVVGITKAYCTRVGEGPFPTELHDDVGEALRQKGNEFGAVTGRPRRCGWFDGAALRRAVQINGITGLAIMKLDVLDGFETIKLGVGYRYNGKTLSIMPSGADAVAQCEPIYEEFPGWKESTYGVTKWEDLPESARRYLERLSEVAGAPITLVSTGPDREQTILHADPFAG</sequence>
<evidence type="ECO:0000256" key="6">
    <source>
        <dbReference type="ARBA" id="ARBA00022842"/>
    </source>
</evidence>
<dbReference type="InterPro" id="IPR042110">
    <property type="entry name" value="Adenylosuccinate_synth_dom2"/>
</dbReference>
<feature type="binding site" description="in other chain" evidence="8">
    <location>
        <begin position="14"/>
        <end position="17"/>
    </location>
    <ligand>
        <name>IMP</name>
        <dbReference type="ChEBI" id="CHEBI:58053"/>
        <note>ligand shared between dimeric partners</note>
    </ligand>
</feature>